<dbReference type="NCBIfam" id="TIGR02451">
    <property type="entry name" value="anti_sig_ChrR"/>
    <property type="match status" value="1"/>
</dbReference>
<gene>
    <name evidence="2" type="ORF">SAMN05444358_104261</name>
</gene>
<dbReference type="CDD" id="cd20301">
    <property type="entry name" value="cupin_ChrR"/>
    <property type="match status" value="1"/>
</dbReference>
<dbReference type="InterPro" id="IPR041916">
    <property type="entry name" value="Anti_sigma_zinc_sf"/>
</dbReference>
<organism evidence="2 3">
    <name type="scientific">Ruegeria halocynthiae</name>
    <dbReference type="NCBI Taxonomy" id="985054"/>
    <lineage>
        <taxon>Bacteria</taxon>
        <taxon>Pseudomonadati</taxon>
        <taxon>Pseudomonadota</taxon>
        <taxon>Alphaproteobacteria</taxon>
        <taxon>Rhodobacterales</taxon>
        <taxon>Roseobacteraceae</taxon>
        <taxon>Ruegeria</taxon>
    </lineage>
</organism>
<dbReference type="Gene3D" id="1.10.10.1320">
    <property type="entry name" value="Anti-sigma factor, zinc-finger domain"/>
    <property type="match status" value="1"/>
</dbReference>
<protein>
    <submittedName>
        <fullName evidence="2">Anti-ECFsigma factor, ChrR</fullName>
    </submittedName>
</protein>
<dbReference type="InterPro" id="IPR011051">
    <property type="entry name" value="RmlC_Cupin_sf"/>
</dbReference>
<feature type="domain" description="ChrR-like cupin" evidence="1">
    <location>
        <begin position="104"/>
        <end position="194"/>
    </location>
</feature>
<evidence type="ECO:0000313" key="2">
    <source>
        <dbReference type="EMBL" id="SDX31684.1"/>
    </source>
</evidence>
<dbReference type="STRING" id="985054.SAMN05444358_104261"/>
<name>A0A1H3ARB4_9RHOB</name>
<reference evidence="3" key="1">
    <citation type="submission" date="2016-10" db="EMBL/GenBank/DDBJ databases">
        <authorList>
            <person name="Varghese N."/>
            <person name="Submissions S."/>
        </authorList>
    </citation>
    <scope>NUCLEOTIDE SEQUENCE [LARGE SCALE GENOMIC DNA]</scope>
    <source>
        <strain evidence="3">DSM 27839</strain>
    </source>
</reference>
<dbReference type="InterPro" id="IPR014710">
    <property type="entry name" value="RmlC-like_jellyroll"/>
</dbReference>
<dbReference type="Gene3D" id="2.60.120.10">
    <property type="entry name" value="Jelly Rolls"/>
    <property type="match status" value="1"/>
</dbReference>
<evidence type="ECO:0000259" key="1">
    <source>
        <dbReference type="Pfam" id="PF12973"/>
    </source>
</evidence>
<dbReference type="SUPFAM" id="SSF51182">
    <property type="entry name" value="RmlC-like cupins"/>
    <property type="match status" value="1"/>
</dbReference>
<dbReference type="AlphaFoldDB" id="A0A1H3ARB4"/>
<evidence type="ECO:0000313" key="3">
    <source>
        <dbReference type="Proteomes" id="UP000183400"/>
    </source>
</evidence>
<sequence length="216" mass="23163">MSNDIKHHLTDDLLMAYAAGSLPEAFDLMVATHLSLCDHCRARAESFDAVGGCVLQAQDTTESMNDGSLAATMALIAQGVPTPRPERSFCSVLPAPLQDYVGGDVNAIKWKPVGMGVKQAILPTTSEATARLLFIPAGSAVPDHSHNGIELTMVLQGAFSDELDHFARGDVEIADQDVHHTPTADISDDCICLAVTDAPLKFSKLMPRLLQPFLRI</sequence>
<accession>A0A1H3ARB4</accession>
<dbReference type="Proteomes" id="UP000183400">
    <property type="component" value="Unassembled WGS sequence"/>
</dbReference>
<dbReference type="InterPro" id="IPR025979">
    <property type="entry name" value="ChrR-like_cupin_dom"/>
</dbReference>
<dbReference type="RefSeq" id="WP_074737399.1">
    <property type="nucleotide sequence ID" value="NZ_FNNP01000004.1"/>
</dbReference>
<dbReference type="InterPro" id="IPR012807">
    <property type="entry name" value="Anti-sigma_ChrR"/>
</dbReference>
<keyword evidence="3" id="KW-1185">Reference proteome</keyword>
<dbReference type="Pfam" id="PF12973">
    <property type="entry name" value="Cupin_7"/>
    <property type="match status" value="1"/>
</dbReference>
<proteinExistence type="predicted"/>
<dbReference type="EMBL" id="FNNP01000004">
    <property type="protein sequence ID" value="SDX31684.1"/>
    <property type="molecule type" value="Genomic_DNA"/>
</dbReference>
<dbReference type="OrthoDB" id="2988517at2"/>